<feature type="region of interest" description="Disordered" evidence="1">
    <location>
        <begin position="12"/>
        <end position="35"/>
    </location>
</feature>
<dbReference type="Proteomes" id="UP001151760">
    <property type="component" value="Unassembled WGS sequence"/>
</dbReference>
<sequence>MFQHQHDYGLIEFQGDVQQENREDDDMGGKGEAAPNMLSTLMKTSRIHGSIVGNKKSISPSHVYFLQMPSKC</sequence>
<evidence type="ECO:0000313" key="3">
    <source>
        <dbReference type="Proteomes" id="UP001151760"/>
    </source>
</evidence>
<keyword evidence="3" id="KW-1185">Reference proteome</keyword>
<name>A0ABQ5JDU9_9ASTR</name>
<evidence type="ECO:0000313" key="2">
    <source>
        <dbReference type="EMBL" id="GJU10225.1"/>
    </source>
</evidence>
<reference evidence="2" key="1">
    <citation type="journal article" date="2022" name="Int. J. Mol. Sci.">
        <title>Draft Genome of Tanacetum Coccineum: Genomic Comparison of Closely Related Tanacetum-Family Plants.</title>
        <authorList>
            <person name="Yamashiro T."/>
            <person name="Shiraishi A."/>
            <person name="Nakayama K."/>
            <person name="Satake H."/>
        </authorList>
    </citation>
    <scope>NUCLEOTIDE SEQUENCE</scope>
</reference>
<protein>
    <submittedName>
        <fullName evidence="2">Uncharacterized protein</fullName>
    </submittedName>
</protein>
<evidence type="ECO:0000256" key="1">
    <source>
        <dbReference type="SAM" id="MobiDB-lite"/>
    </source>
</evidence>
<accession>A0ABQ5JDU9</accession>
<proteinExistence type="predicted"/>
<gene>
    <name evidence="2" type="ORF">Tco_1132621</name>
</gene>
<dbReference type="EMBL" id="BQNB010021803">
    <property type="protein sequence ID" value="GJU10225.1"/>
    <property type="molecule type" value="Genomic_DNA"/>
</dbReference>
<reference evidence="2" key="2">
    <citation type="submission" date="2022-01" db="EMBL/GenBank/DDBJ databases">
        <authorList>
            <person name="Yamashiro T."/>
            <person name="Shiraishi A."/>
            <person name="Satake H."/>
            <person name="Nakayama K."/>
        </authorList>
    </citation>
    <scope>NUCLEOTIDE SEQUENCE</scope>
</reference>
<organism evidence="2 3">
    <name type="scientific">Tanacetum coccineum</name>
    <dbReference type="NCBI Taxonomy" id="301880"/>
    <lineage>
        <taxon>Eukaryota</taxon>
        <taxon>Viridiplantae</taxon>
        <taxon>Streptophyta</taxon>
        <taxon>Embryophyta</taxon>
        <taxon>Tracheophyta</taxon>
        <taxon>Spermatophyta</taxon>
        <taxon>Magnoliopsida</taxon>
        <taxon>eudicotyledons</taxon>
        <taxon>Gunneridae</taxon>
        <taxon>Pentapetalae</taxon>
        <taxon>asterids</taxon>
        <taxon>campanulids</taxon>
        <taxon>Asterales</taxon>
        <taxon>Asteraceae</taxon>
        <taxon>Asteroideae</taxon>
        <taxon>Anthemideae</taxon>
        <taxon>Anthemidinae</taxon>
        <taxon>Tanacetum</taxon>
    </lineage>
</organism>
<comment type="caution">
    <text evidence="2">The sequence shown here is derived from an EMBL/GenBank/DDBJ whole genome shotgun (WGS) entry which is preliminary data.</text>
</comment>